<dbReference type="InterPro" id="IPR003593">
    <property type="entry name" value="AAA+_ATPase"/>
</dbReference>
<organism evidence="2">
    <name type="scientific">Thermomicrobium roseum</name>
    <dbReference type="NCBI Taxonomy" id="500"/>
    <lineage>
        <taxon>Bacteria</taxon>
        <taxon>Pseudomonadati</taxon>
        <taxon>Thermomicrobiota</taxon>
        <taxon>Thermomicrobia</taxon>
        <taxon>Thermomicrobiales</taxon>
        <taxon>Thermomicrobiaceae</taxon>
        <taxon>Thermomicrobium</taxon>
    </lineage>
</organism>
<dbReference type="EC" id="2.7.7.7" evidence="2"/>
<keyword evidence="2" id="KW-0808">Transferase</keyword>
<dbReference type="SMART" id="SM00382">
    <property type="entry name" value="AAA"/>
    <property type="match status" value="1"/>
</dbReference>
<dbReference type="SUPFAM" id="SSF52540">
    <property type="entry name" value="P-loop containing nucleoside triphosphate hydrolases"/>
    <property type="match status" value="1"/>
</dbReference>
<name>A0A7C1G192_THERO</name>
<dbReference type="EMBL" id="DSJL01000011">
    <property type="protein sequence ID" value="HEF65355.1"/>
    <property type="molecule type" value="Genomic_DNA"/>
</dbReference>
<dbReference type="GO" id="GO:0006261">
    <property type="term" value="P:DNA-templated DNA replication"/>
    <property type="evidence" value="ECO:0007669"/>
    <property type="project" value="TreeGrafter"/>
</dbReference>
<dbReference type="InterPro" id="IPR050238">
    <property type="entry name" value="DNA_Rep/Repair_Clamp_Loader"/>
</dbReference>
<dbReference type="GO" id="GO:0008408">
    <property type="term" value="F:3'-5' exonuclease activity"/>
    <property type="evidence" value="ECO:0007669"/>
    <property type="project" value="InterPro"/>
</dbReference>
<feature type="domain" description="AAA+ ATPase" evidence="1">
    <location>
        <begin position="32"/>
        <end position="179"/>
    </location>
</feature>
<dbReference type="NCBIfam" id="TIGR00678">
    <property type="entry name" value="holB"/>
    <property type="match status" value="1"/>
</dbReference>
<dbReference type="AlphaFoldDB" id="A0A7C1G192"/>
<dbReference type="GO" id="GO:0003887">
    <property type="term" value="F:DNA-directed DNA polymerase activity"/>
    <property type="evidence" value="ECO:0007669"/>
    <property type="project" value="UniProtKB-EC"/>
</dbReference>
<dbReference type="InterPro" id="IPR027417">
    <property type="entry name" value="P-loop_NTPase"/>
</dbReference>
<proteinExistence type="predicted"/>
<dbReference type="Pfam" id="PF13177">
    <property type="entry name" value="DNA_pol3_delta2"/>
    <property type="match status" value="1"/>
</dbReference>
<keyword evidence="2" id="KW-0548">Nucleotidyltransferase</keyword>
<protein>
    <submittedName>
        <fullName evidence="2">DNA polymerase III subunit delta</fullName>
        <ecNumber evidence="2">2.7.7.7</ecNumber>
    </submittedName>
</protein>
<evidence type="ECO:0000259" key="1">
    <source>
        <dbReference type="SMART" id="SM00382"/>
    </source>
</evidence>
<dbReference type="InterPro" id="IPR004622">
    <property type="entry name" value="DNA_pol_HolB"/>
</dbReference>
<dbReference type="Gene3D" id="3.40.50.300">
    <property type="entry name" value="P-loop containing nucleotide triphosphate hydrolases"/>
    <property type="match status" value="1"/>
</dbReference>
<comment type="caution">
    <text evidence="2">The sequence shown here is derived from an EMBL/GenBank/DDBJ whole genome shotgun (WGS) entry which is preliminary data.</text>
</comment>
<dbReference type="PANTHER" id="PTHR11669">
    <property type="entry name" value="REPLICATION FACTOR C / DNA POLYMERASE III GAMMA-TAU SUBUNIT"/>
    <property type="match status" value="1"/>
</dbReference>
<sequence>MSTAFEIQSRWPVIGHERVVSYLARAIERGHVHHAYLLAGPAGIGRTTLAYAFAQALLCEAVSEARPCGRCRSCDRVLRRVHPDVTRVSLEQGREEAKLLSIDQIRELRASLALRPLEGAWRIAIVDDAERLSRDAADALLKTLEEPPPYAVLLLIAEDLQSVPETIRSRCHVLALSPLPLALVQQALQERGIAPERAARLARATRGRIAEALRMANDDAALTRREKQVAEVIAALSEPLAALGFARRLAEQYRRGRRAVVEDTLRLAVELWRDALWLAADLNAPIVYEEARAALQELARREGLSGTARGLRATLQALADLEVNVQARLALDVAAMTWAEGSS</sequence>
<reference evidence="2" key="1">
    <citation type="journal article" date="2020" name="mSystems">
        <title>Genome- and Community-Level Interaction Insights into Carbon Utilization and Element Cycling Functions of Hydrothermarchaeota in Hydrothermal Sediment.</title>
        <authorList>
            <person name="Zhou Z."/>
            <person name="Liu Y."/>
            <person name="Xu W."/>
            <person name="Pan J."/>
            <person name="Luo Z.H."/>
            <person name="Li M."/>
        </authorList>
    </citation>
    <scope>NUCLEOTIDE SEQUENCE [LARGE SCALE GENOMIC DNA]</scope>
    <source>
        <strain evidence="2">SpSt-222</strain>
    </source>
</reference>
<dbReference type="PANTHER" id="PTHR11669:SF8">
    <property type="entry name" value="DNA POLYMERASE III SUBUNIT DELTA"/>
    <property type="match status" value="1"/>
</dbReference>
<accession>A0A7C1G192</accession>
<evidence type="ECO:0000313" key="2">
    <source>
        <dbReference type="EMBL" id="HEF65355.1"/>
    </source>
</evidence>
<gene>
    <name evidence="2" type="primary">holB</name>
    <name evidence="2" type="ORF">ENP47_07140</name>
</gene>